<dbReference type="SUPFAM" id="SSF55874">
    <property type="entry name" value="ATPase domain of HSP90 chaperone/DNA topoisomerase II/histidine kinase"/>
    <property type="match status" value="1"/>
</dbReference>
<protein>
    <recommendedName>
        <fullName evidence="2">Sacsin/Nov domain-containing protein</fullName>
    </recommendedName>
</protein>
<feature type="compositionally biased region" description="Polar residues" evidence="1">
    <location>
        <begin position="1620"/>
        <end position="1636"/>
    </location>
</feature>
<feature type="compositionally biased region" description="Low complexity" evidence="1">
    <location>
        <begin position="1543"/>
        <end position="1557"/>
    </location>
</feature>
<dbReference type="InterPro" id="IPR036890">
    <property type="entry name" value="HATPase_C_sf"/>
</dbReference>
<feature type="region of interest" description="Disordered" evidence="1">
    <location>
        <begin position="1620"/>
        <end position="1639"/>
    </location>
</feature>
<feature type="compositionally biased region" description="Polar residues" evidence="1">
    <location>
        <begin position="1430"/>
        <end position="1439"/>
    </location>
</feature>
<name>A0A1Z5K3J3_FISSO</name>
<dbReference type="Gene3D" id="3.30.565.10">
    <property type="entry name" value="Histidine kinase-like ATPase, C-terminal domain"/>
    <property type="match status" value="1"/>
</dbReference>
<feature type="region of interest" description="Disordered" evidence="1">
    <location>
        <begin position="1392"/>
        <end position="1465"/>
    </location>
</feature>
<evidence type="ECO:0000313" key="4">
    <source>
        <dbReference type="Proteomes" id="UP000198406"/>
    </source>
</evidence>
<feature type="compositionally biased region" description="Basic and acidic residues" evidence="1">
    <location>
        <begin position="426"/>
        <end position="439"/>
    </location>
</feature>
<comment type="caution">
    <text evidence="3">The sequence shown here is derived from an EMBL/GenBank/DDBJ whole genome shotgun (WGS) entry which is preliminary data.</text>
</comment>
<dbReference type="Proteomes" id="UP000198406">
    <property type="component" value="Unassembled WGS sequence"/>
</dbReference>
<evidence type="ECO:0000313" key="3">
    <source>
        <dbReference type="EMBL" id="GAX20795.1"/>
    </source>
</evidence>
<keyword evidence="4" id="KW-1185">Reference proteome</keyword>
<evidence type="ECO:0000256" key="1">
    <source>
        <dbReference type="SAM" id="MobiDB-lite"/>
    </source>
</evidence>
<sequence>MSSLYNSLRSAENQQLTRVEVNQRALIDKILARYASENAIFRELLQNSNDADATEAVIEFTTNEQNLVEQAVYKNNGMVFREQDWSRLQKIAEGNPSPEKVGAFGVGAYTMFSICEEPVVVSGDSSCCFVWKGDALWCKSAKLPEGEYHSWTTFILPSRDLYPLPVWKDFCSFLKASLTFTASLKHVRVMLNDKEYLSITKTLVQEPRLIQIPKSKGTWWTTFNASNSNSEGVTTTTPKGVFSLMGPKSNTISALLTASKSGPTSNSIPAIYESVQRISVMLDNALTFQDARCVSALAHTNIPSDMARRMQRVTKKDPPKTVKVELFFAHDGGRIFIGFRTSQSTGLSVHVSAPFIPTVEREAMDLQDTALRLYNMELLEMAGMLLRLTLEQAMYVLRDDWSAGAESRQILEQKLLKERELSREKRKLVPRDTKENSKEDEPEGDDDGKSTKGGFVGFARFMALGVKKKIVQVVGSVEEMLDVDNDLLNPNDLRPLDTIEEQAIELMQSFCPVPSTPDPLVGTCLAQGFARCLPSVAPPVLTRTSVVPADQARLPHAGMQSFCDSDQVIRQVVYDNATEYHNVIAQCRRLNFQDLLLTLQEKVLSEKELLHLLQWLVQYQQRYGVEGTAMHRLKDAITFRQESTHEVVRLSDLLFLVEKDSILSNHESMPLPETVFPMRLQHEIKHLNRLPWFQALDDDIWVSFIAEHNAMTEGKQLGHKTRLEVFQVICEMYQKKRSQKEAFGRLCANLLSQKPCLPVEGRETPERPVDLYLDSDDLKLFETLGTFDKVSSALNMTEEFLLILGVRKCVSIDFLLTHLDTLNWSQNPRPLIEYLRKVPLTPTDLQKLKSTRYLPSKDSVGLFAPSELYLPNAHLECFSFCRMLQWETTALSEQSDAGLFLIKLGMKLLPPLAEVLQYMTRPDLAPSLRNQCLEFLADRLAPRGHYHAEYTKMMQRQFPYKFLPCTVLDPLHESNSSLSDVLLLSPQSCYTEKECAIMGFPILQATDTQLYGNLFCCRSQPSSEGALRQFQLIVDQCKKAPVEDRRIFALFEKKLFPYLSHHANLEPSHLRPLQAIKFIPLLNSDGKLQWYRPDQVFFHSTDNIFPIVPYYSPFLASIGVQQEVSTKEIFLKMLDQPAQLLEQLGPTQYRVLLRRIAANPPFDWTLNRRRWNDVAFLLTDAEQPVLRKASDIYVMDNSFLGRLFPTINKAPHETDLEALYTQLGSLLLSQSVERRFEYAGQSQTKTATCSLLHDRCKERSPLLLSVMTRPLVAKAAKLLQEIQFYEAQHLLAVYSLEGTTKRHATTAFLSTSKSGNAVIYVTTPFDWFDVGNAIGDLILKGRCRLEDAFFLSSLLEAPLEQLRSRGFPVDRIVAIEPPKIDSINNQQQSVELTGKTKLNSSTDSPVPETARSSESSSPGRIETRTESRAETSPMTVPNNSTPPPEPDIDSTKAIESNPINPPDDGALARIVMEMFPDADPEFVNSALGAHPSLEDVQNLTNQLSCGAYPKVGELNNFSSTDKSKKGLRGRIGRALGGGRKGSKTTPPLTTDTPHTVPSPVLPTFNLPQVRPHPTNRGSKLSPKPNHVHENANPVPPIHDCSNHQGLERLLQQTVRQSNQVSSHGIESAPTTLTSSLPEGLDRGDTCDVIPGQRLQAFGSTRNGLRVFSWKDLASSTQFLAQNQNVLDQFSIVLERLAGVYDLPLKSIAIFHDPMGQTIAFNANRSLHFNIRFFHSLHAAQPFSVACYSYWYVTIAHELAHHLVSAHNKEHGFYTESYTSLYLPRLTDLLKGL</sequence>
<reference evidence="3 4" key="1">
    <citation type="journal article" date="2015" name="Plant Cell">
        <title>Oil accumulation by the oleaginous diatom Fistulifera solaris as revealed by the genome and transcriptome.</title>
        <authorList>
            <person name="Tanaka T."/>
            <person name="Maeda Y."/>
            <person name="Veluchamy A."/>
            <person name="Tanaka M."/>
            <person name="Abida H."/>
            <person name="Marechal E."/>
            <person name="Bowler C."/>
            <person name="Muto M."/>
            <person name="Sunaga Y."/>
            <person name="Tanaka M."/>
            <person name="Yoshino T."/>
            <person name="Taniguchi T."/>
            <person name="Fukuda Y."/>
            <person name="Nemoto M."/>
            <person name="Matsumoto M."/>
            <person name="Wong P.S."/>
            <person name="Aburatani S."/>
            <person name="Fujibuchi W."/>
        </authorList>
    </citation>
    <scope>NUCLEOTIDE SEQUENCE [LARGE SCALE GENOMIC DNA]</scope>
    <source>
        <strain evidence="3 4">JPCC DA0580</strain>
    </source>
</reference>
<dbReference type="Pfam" id="PF12449">
    <property type="entry name" value="DUF3684"/>
    <property type="match status" value="3"/>
</dbReference>
<evidence type="ECO:0000259" key="2">
    <source>
        <dbReference type="Pfam" id="PF25794"/>
    </source>
</evidence>
<feature type="domain" description="Sacsin/Nov" evidence="2">
    <location>
        <begin position="26"/>
        <end position="129"/>
    </location>
</feature>
<dbReference type="EMBL" id="BDSP01000152">
    <property type="protein sequence ID" value="GAX20795.1"/>
    <property type="molecule type" value="Genomic_DNA"/>
</dbReference>
<dbReference type="PANTHER" id="PTHR47839">
    <property type="entry name" value="DOMAIN PROTEIN, PUTATIVE (AFU_ORTHOLOGUE AFUA_6G04830)-RELATED"/>
    <property type="match status" value="1"/>
</dbReference>
<accession>A0A1Z5K3J3</accession>
<feature type="region of interest" description="Disordered" evidence="1">
    <location>
        <begin position="1519"/>
        <end position="1584"/>
    </location>
</feature>
<dbReference type="PANTHER" id="PTHR47839:SF1">
    <property type="entry name" value="DOMAIN PROTEIN, PUTATIVE (AFU_ORTHOLOGUE AFUA_6G04830)-RELATED"/>
    <property type="match status" value="1"/>
</dbReference>
<dbReference type="InterPro" id="IPR022155">
    <property type="entry name" value="DUF3684"/>
</dbReference>
<feature type="region of interest" description="Disordered" evidence="1">
    <location>
        <begin position="426"/>
        <end position="451"/>
    </location>
</feature>
<gene>
    <name evidence="3" type="ORF">FisN_7Hh108</name>
</gene>
<dbReference type="OrthoDB" id="1262810at2759"/>
<dbReference type="InParanoid" id="A0A1Z5K3J3"/>
<dbReference type="Pfam" id="PF25794">
    <property type="entry name" value="SACS"/>
    <property type="match status" value="1"/>
</dbReference>
<feature type="compositionally biased region" description="Polar residues" evidence="1">
    <location>
        <begin position="1392"/>
        <end position="1418"/>
    </location>
</feature>
<dbReference type="InterPro" id="IPR058210">
    <property type="entry name" value="SACS/Nov_dom"/>
</dbReference>
<proteinExistence type="predicted"/>
<organism evidence="3 4">
    <name type="scientific">Fistulifera solaris</name>
    <name type="common">Oleaginous diatom</name>
    <dbReference type="NCBI Taxonomy" id="1519565"/>
    <lineage>
        <taxon>Eukaryota</taxon>
        <taxon>Sar</taxon>
        <taxon>Stramenopiles</taxon>
        <taxon>Ochrophyta</taxon>
        <taxon>Bacillariophyta</taxon>
        <taxon>Bacillariophyceae</taxon>
        <taxon>Bacillariophycidae</taxon>
        <taxon>Naviculales</taxon>
        <taxon>Naviculaceae</taxon>
        <taxon>Fistulifera</taxon>
    </lineage>
</organism>